<feature type="compositionally biased region" description="Acidic residues" evidence="1">
    <location>
        <begin position="264"/>
        <end position="412"/>
    </location>
</feature>
<proteinExistence type="predicted"/>
<name>A0A8T0TTE8_PANVG</name>
<dbReference type="PANTHER" id="PTHR33086">
    <property type="entry name" value="OS05G0468200 PROTEIN-RELATED"/>
    <property type="match status" value="1"/>
</dbReference>
<sequence>MLWWFDLSWGIISFDPDDELEVPLLLFHPLPEDRALDITVPGIHERRCIAESGGELLYVEIIVPDPAEGGEFGPSVCMWTRTSAGDGNNETIGWDVEHLLTFEEIWNDDTYEETGLPREVPVLAAVSPTNSDLVYFVLGERLFGVDLLSCAVSEFVDEDYDLVTPWPAAPSCRYVLPWYLPQEVAKALGIDPGDLDSAEAEQMAEDVQDRLSIDVEEMQEDEIHEEEQMAVDIDGILKEELDHNVEQLLAEVHAANAQAQQEPSTEDEELEEEELDEEEQQLEEIDEEQQQPEEMDDEEQMPEEMGEEQQLEEMDEEQQSEEIGQEEQQSEEIGEQEQQSEEFDVQEQSAEDSYGDEPSSEEMLGMDEEQQSEEIGQEEQQSEEIGEQEQQSEEVDEQEQSAEDSYGDEPSSEEMLGMDLDPDRSVSSEESNTGTSDKEKKDHPGPSQDPGDDAGEGGF</sequence>
<feature type="domain" description="DUF1618" evidence="2">
    <location>
        <begin position="4"/>
        <end position="135"/>
    </location>
</feature>
<feature type="region of interest" description="Disordered" evidence="1">
    <location>
        <begin position="255"/>
        <end position="459"/>
    </location>
</feature>
<evidence type="ECO:0000256" key="1">
    <source>
        <dbReference type="SAM" id="MobiDB-lite"/>
    </source>
</evidence>
<dbReference type="AlphaFoldDB" id="A0A8T0TTE8"/>
<evidence type="ECO:0000259" key="2">
    <source>
        <dbReference type="Pfam" id="PF07762"/>
    </source>
</evidence>
<keyword evidence="4" id="KW-1185">Reference proteome</keyword>
<comment type="caution">
    <text evidence="3">The sequence shown here is derived from an EMBL/GenBank/DDBJ whole genome shotgun (WGS) entry which is preliminary data.</text>
</comment>
<dbReference type="InterPro" id="IPR011676">
    <property type="entry name" value="DUF1618"/>
</dbReference>
<reference evidence="3 4" key="1">
    <citation type="submission" date="2020-05" db="EMBL/GenBank/DDBJ databases">
        <title>WGS assembly of Panicum virgatum.</title>
        <authorList>
            <person name="Lovell J.T."/>
            <person name="Jenkins J."/>
            <person name="Shu S."/>
            <person name="Juenger T.E."/>
            <person name="Schmutz J."/>
        </authorList>
    </citation>
    <scope>NUCLEOTIDE SEQUENCE [LARGE SCALE GENOMIC DNA]</scope>
    <source>
        <strain evidence="4">cv. AP13</strain>
    </source>
</reference>
<organism evidence="3 4">
    <name type="scientific">Panicum virgatum</name>
    <name type="common">Blackwell switchgrass</name>
    <dbReference type="NCBI Taxonomy" id="38727"/>
    <lineage>
        <taxon>Eukaryota</taxon>
        <taxon>Viridiplantae</taxon>
        <taxon>Streptophyta</taxon>
        <taxon>Embryophyta</taxon>
        <taxon>Tracheophyta</taxon>
        <taxon>Spermatophyta</taxon>
        <taxon>Magnoliopsida</taxon>
        <taxon>Liliopsida</taxon>
        <taxon>Poales</taxon>
        <taxon>Poaceae</taxon>
        <taxon>PACMAD clade</taxon>
        <taxon>Panicoideae</taxon>
        <taxon>Panicodae</taxon>
        <taxon>Paniceae</taxon>
        <taxon>Panicinae</taxon>
        <taxon>Panicum</taxon>
        <taxon>Panicum sect. Hiantes</taxon>
    </lineage>
</organism>
<accession>A0A8T0TTE8</accession>
<dbReference type="Pfam" id="PF07762">
    <property type="entry name" value="DUF1618"/>
    <property type="match status" value="1"/>
</dbReference>
<evidence type="ECO:0000313" key="4">
    <source>
        <dbReference type="Proteomes" id="UP000823388"/>
    </source>
</evidence>
<dbReference type="EMBL" id="CM029043">
    <property type="protein sequence ID" value="KAG2611109.1"/>
    <property type="molecule type" value="Genomic_DNA"/>
</dbReference>
<feature type="compositionally biased region" description="Acidic residues" evidence="1">
    <location>
        <begin position="450"/>
        <end position="459"/>
    </location>
</feature>
<dbReference type="PANTHER" id="PTHR33086:SF73">
    <property type="entry name" value="OS01G0245901 PROTEIN"/>
    <property type="match status" value="1"/>
</dbReference>
<evidence type="ECO:0000313" key="3">
    <source>
        <dbReference type="EMBL" id="KAG2611109.1"/>
    </source>
</evidence>
<gene>
    <name evidence="3" type="ORF">PVAP13_4KG140100</name>
</gene>
<dbReference type="Proteomes" id="UP000823388">
    <property type="component" value="Chromosome 4K"/>
</dbReference>
<protein>
    <recommendedName>
        <fullName evidence="2">DUF1618 domain-containing protein</fullName>
    </recommendedName>
</protein>